<dbReference type="InterPro" id="IPR036097">
    <property type="entry name" value="HisK_dim/P_sf"/>
</dbReference>
<evidence type="ECO:0000256" key="2">
    <source>
        <dbReference type="ARBA" id="ARBA00004429"/>
    </source>
</evidence>
<dbReference type="Gene3D" id="3.40.50.2300">
    <property type="match status" value="1"/>
</dbReference>
<feature type="transmembrane region" description="Helical" evidence="16">
    <location>
        <begin position="12"/>
        <end position="30"/>
    </location>
</feature>
<keyword evidence="5" id="KW-0997">Cell inner membrane</keyword>
<dbReference type="EC" id="2.7.13.3" evidence="3"/>
<comment type="subcellular location">
    <subcellularLocation>
        <location evidence="2">Cell inner membrane</location>
        <topology evidence="2">Multi-pass membrane protein</topology>
    </subcellularLocation>
</comment>
<evidence type="ECO:0000256" key="3">
    <source>
        <dbReference type="ARBA" id="ARBA00012438"/>
    </source>
</evidence>
<feature type="transmembrane region" description="Helical" evidence="16">
    <location>
        <begin position="294"/>
        <end position="315"/>
    </location>
</feature>
<dbReference type="InterPro" id="IPR005467">
    <property type="entry name" value="His_kinase_dom"/>
</dbReference>
<dbReference type="SMART" id="SM00388">
    <property type="entry name" value="HisKA"/>
    <property type="match status" value="1"/>
</dbReference>
<dbReference type="SUPFAM" id="SSF47384">
    <property type="entry name" value="Homodimeric domain of signal transducing histidine kinase"/>
    <property type="match status" value="1"/>
</dbReference>
<reference evidence="20" key="1">
    <citation type="submission" date="2017-04" db="EMBL/GenBank/DDBJ databases">
        <title>Function of individual gut microbiota members based on whole genome sequencing of pure cultures obtained from chicken caecum.</title>
        <authorList>
            <person name="Medvecky M."/>
            <person name="Cejkova D."/>
            <person name="Polansky O."/>
            <person name="Karasova D."/>
            <person name="Kubasova T."/>
            <person name="Cizek A."/>
            <person name="Rychlik I."/>
        </authorList>
    </citation>
    <scope>NUCLEOTIDE SEQUENCE [LARGE SCALE GENOMIC DNA]</scope>
    <source>
        <strain evidence="20">An90</strain>
    </source>
</reference>
<dbReference type="SUPFAM" id="SSF55874">
    <property type="entry name" value="ATPase domain of HSP90 chaperone/DNA topoisomerase II/histidine kinase"/>
    <property type="match status" value="1"/>
</dbReference>
<keyword evidence="12 16" id="KW-1133">Transmembrane helix</keyword>
<keyword evidence="8 16" id="KW-0812">Transmembrane</keyword>
<dbReference type="SUPFAM" id="SSF47226">
    <property type="entry name" value="Histidine-containing phosphotransfer domain, HPT domain"/>
    <property type="match status" value="1"/>
</dbReference>
<dbReference type="eggNOG" id="COG4251">
    <property type="taxonomic scope" value="Bacteria"/>
</dbReference>
<dbReference type="EMBL" id="NFHB01000006">
    <property type="protein sequence ID" value="OUN02977.1"/>
    <property type="molecule type" value="Genomic_DNA"/>
</dbReference>
<gene>
    <name evidence="19" type="ORF">B5G41_09930</name>
</gene>
<dbReference type="CDD" id="cd00082">
    <property type="entry name" value="HisKA"/>
    <property type="match status" value="1"/>
</dbReference>
<feature type="domain" description="Response regulatory" evidence="18">
    <location>
        <begin position="584"/>
        <end position="697"/>
    </location>
</feature>
<dbReference type="PROSITE" id="PS50110">
    <property type="entry name" value="RESPONSE_REGULATORY"/>
    <property type="match status" value="1"/>
</dbReference>
<comment type="catalytic activity">
    <reaction evidence="1">
        <text>ATP + protein L-histidine = ADP + protein N-phospho-L-histidine.</text>
        <dbReference type="EC" id="2.7.13.3"/>
    </reaction>
</comment>
<dbReference type="GO" id="GO:0005524">
    <property type="term" value="F:ATP binding"/>
    <property type="evidence" value="ECO:0007669"/>
    <property type="project" value="UniProtKB-KW"/>
</dbReference>
<keyword evidence="9" id="KW-0547">Nucleotide-binding</keyword>
<keyword evidence="7" id="KW-0808">Transferase</keyword>
<dbReference type="Pfam" id="PF00512">
    <property type="entry name" value="HisKA"/>
    <property type="match status" value="1"/>
</dbReference>
<dbReference type="eggNOG" id="COG0745">
    <property type="taxonomic scope" value="Bacteria"/>
</dbReference>
<keyword evidence="11" id="KW-0067">ATP-binding</keyword>
<evidence type="ECO:0000256" key="15">
    <source>
        <dbReference type="PROSITE-ProRule" id="PRU00169"/>
    </source>
</evidence>
<keyword evidence="6 15" id="KW-0597">Phosphoprotein</keyword>
<evidence type="ECO:0000313" key="19">
    <source>
        <dbReference type="EMBL" id="OUN02977.1"/>
    </source>
</evidence>
<dbReference type="PROSITE" id="PS50109">
    <property type="entry name" value="HIS_KIN"/>
    <property type="match status" value="1"/>
</dbReference>
<dbReference type="PANTHER" id="PTHR43047">
    <property type="entry name" value="TWO-COMPONENT HISTIDINE PROTEIN KINASE"/>
    <property type="match status" value="1"/>
</dbReference>
<feature type="modified residue" description="4-aspartylphosphate" evidence="15">
    <location>
        <position position="633"/>
    </location>
</feature>
<evidence type="ECO:0000256" key="13">
    <source>
        <dbReference type="ARBA" id="ARBA00023012"/>
    </source>
</evidence>
<dbReference type="AlphaFoldDB" id="A0A1Y3QX60"/>
<dbReference type="SMART" id="SM00448">
    <property type="entry name" value="REC"/>
    <property type="match status" value="1"/>
</dbReference>
<evidence type="ECO:0000256" key="7">
    <source>
        <dbReference type="ARBA" id="ARBA00022679"/>
    </source>
</evidence>
<evidence type="ECO:0000313" key="20">
    <source>
        <dbReference type="Proteomes" id="UP000195772"/>
    </source>
</evidence>
<dbReference type="GO" id="GO:0009927">
    <property type="term" value="F:histidine phosphotransfer kinase activity"/>
    <property type="evidence" value="ECO:0007669"/>
    <property type="project" value="TreeGrafter"/>
</dbReference>
<evidence type="ECO:0000256" key="16">
    <source>
        <dbReference type="SAM" id="Phobius"/>
    </source>
</evidence>
<evidence type="ECO:0000256" key="11">
    <source>
        <dbReference type="ARBA" id="ARBA00022840"/>
    </source>
</evidence>
<dbReference type="InterPro" id="IPR036890">
    <property type="entry name" value="HATPase_C_sf"/>
</dbReference>
<dbReference type="OrthoDB" id="1046984at2"/>
<dbReference type="InterPro" id="IPR003661">
    <property type="entry name" value="HisK_dim/P_dom"/>
</dbReference>
<name>A0A1Y3QX60_9BACT</name>
<dbReference type="SUPFAM" id="SSF52172">
    <property type="entry name" value="CheY-like"/>
    <property type="match status" value="1"/>
</dbReference>
<evidence type="ECO:0000256" key="8">
    <source>
        <dbReference type="ARBA" id="ARBA00022692"/>
    </source>
</evidence>
<evidence type="ECO:0000256" key="6">
    <source>
        <dbReference type="ARBA" id="ARBA00022553"/>
    </source>
</evidence>
<protein>
    <recommendedName>
        <fullName evidence="3">histidine kinase</fullName>
        <ecNumber evidence="3">2.7.13.3</ecNumber>
    </recommendedName>
</protein>
<evidence type="ECO:0000259" key="17">
    <source>
        <dbReference type="PROSITE" id="PS50109"/>
    </source>
</evidence>
<dbReference type="InterPro" id="IPR008207">
    <property type="entry name" value="Sig_transdc_His_kin_Hpt_dom"/>
</dbReference>
<dbReference type="Pfam" id="PF01627">
    <property type="entry name" value="Hpt"/>
    <property type="match status" value="1"/>
</dbReference>
<evidence type="ECO:0000256" key="14">
    <source>
        <dbReference type="ARBA" id="ARBA00023136"/>
    </source>
</evidence>
<comment type="caution">
    <text evidence="19">The sequence shown here is derived from an EMBL/GenBank/DDBJ whole genome shotgun (WGS) entry which is preliminary data.</text>
</comment>
<keyword evidence="10 19" id="KW-0418">Kinase</keyword>
<dbReference type="Gene3D" id="1.10.287.130">
    <property type="match status" value="1"/>
</dbReference>
<dbReference type="InterPro" id="IPR036641">
    <property type="entry name" value="HPT_dom_sf"/>
</dbReference>
<evidence type="ECO:0000256" key="12">
    <source>
        <dbReference type="ARBA" id="ARBA00022989"/>
    </source>
</evidence>
<evidence type="ECO:0000256" key="10">
    <source>
        <dbReference type="ARBA" id="ARBA00022777"/>
    </source>
</evidence>
<dbReference type="GO" id="GO:0000155">
    <property type="term" value="F:phosphorelay sensor kinase activity"/>
    <property type="evidence" value="ECO:0007669"/>
    <property type="project" value="InterPro"/>
</dbReference>
<feature type="domain" description="Histidine kinase" evidence="17">
    <location>
        <begin position="348"/>
        <end position="562"/>
    </location>
</feature>
<dbReference type="GO" id="GO:0005886">
    <property type="term" value="C:plasma membrane"/>
    <property type="evidence" value="ECO:0007669"/>
    <property type="project" value="UniProtKB-SubCell"/>
</dbReference>
<dbReference type="InterPro" id="IPR001789">
    <property type="entry name" value="Sig_transdc_resp-reg_receiver"/>
</dbReference>
<proteinExistence type="predicted"/>
<dbReference type="InterPro" id="IPR004358">
    <property type="entry name" value="Sig_transdc_His_kin-like_C"/>
</dbReference>
<sequence length="829" mass="90189">MKESKFVKTKIVAGYVILIAVCVLSVGYVYRAVVRFSTSDGSYSLLHTKRNVVGQTLYHLYQAESYGQLMIAGYKSYEARYKRELRTVRGYIDSLRILTGEQDSLQTMRLDSIVRLLGDKERRTMNLRRTIRSAATASLLDKNIRELIGPADSVDSVAVLRDSVSVRTVVQDTLSVAVPRRKRNFFRRFADLFSPPKEDSSIVISHRERVVDSLPATAVKDTIAIVLRTLQDRVTSDRIGIYDRAWDEGMRLRYSNELVNTKIYRLIMDFEAEDTAFLLGKIDQTEAIRRRSSYVLGGIAIVAVVLMLLFVGILLRDINRSTRYRRALERANRDNEALLAAREKLMLAITHDIKAPLGSVMGYIDLLSRLTTGKREGLYLHNMKESSEHLLALVNSLLDFYRLDINKVDVDNVAFCPAQLFETIREGFAAMADAKGIALVLEAGPGAGDEVMGDPFRIRQVADNLISNALKFTDEGSVTIRADVVDGRLVFSVRDTGRGIGREEKERIFQEFVRLRSAQGVDGFGLGLSIVDRLVKLLGGSISLESRLGEGSKFIVSVPVGRSSGKKPGGPPQPARTSVRPDLKVLLIDDDPLQLEMTAGMCRQAGVAAECCQYPEYAAKLVAEGVFDAVFTDIQMPSADGFSVLAAVRGVDSAIPVVAVSARGEMDAGDFSARGFAGCLRKPFTANELVAVLNTVCGADAAVAPVGCGVAAAGAEQADGVDFSALTAYAGDDTAAARGILESFAEQGAANCALLERALDEGDTAALKAVAHKMTPIFTMLGAVQVAAALRTAESWEGPLTGTLCREVRTAAENIRAIIAEAQKKVSLS</sequence>
<dbReference type="SMART" id="SM00387">
    <property type="entry name" value="HATPase_c"/>
    <property type="match status" value="1"/>
</dbReference>
<dbReference type="InterPro" id="IPR003594">
    <property type="entry name" value="HATPase_dom"/>
</dbReference>
<dbReference type="FunFam" id="1.10.287.130:FF:000120">
    <property type="entry name" value="RteA, two-component system histidine kinase, with response regulator receiver domain"/>
    <property type="match status" value="1"/>
</dbReference>
<evidence type="ECO:0000256" key="4">
    <source>
        <dbReference type="ARBA" id="ARBA00022475"/>
    </source>
</evidence>
<dbReference type="Gene3D" id="1.20.120.160">
    <property type="entry name" value="HPT domain"/>
    <property type="match status" value="1"/>
</dbReference>
<evidence type="ECO:0000259" key="18">
    <source>
        <dbReference type="PROSITE" id="PS50110"/>
    </source>
</evidence>
<dbReference type="InterPro" id="IPR011006">
    <property type="entry name" value="CheY-like_superfamily"/>
</dbReference>
<dbReference type="Pfam" id="PF00072">
    <property type="entry name" value="Response_reg"/>
    <property type="match status" value="1"/>
</dbReference>
<dbReference type="PRINTS" id="PR00344">
    <property type="entry name" value="BCTRLSENSOR"/>
</dbReference>
<accession>A0A1Y3QX60</accession>
<dbReference type="Proteomes" id="UP000195772">
    <property type="component" value="Unassembled WGS sequence"/>
</dbReference>
<evidence type="ECO:0000256" key="9">
    <source>
        <dbReference type="ARBA" id="ARBA00022741"/>
    </source>
</evidence>
<organism evidence="19 20">
    <name type="scientific">Alistipes onderdonkii</name>
    <dbReference type="NCBI Taxonomy" id="328813"/>
    <lineage>
        <taxon>Bacteria</taxon>
        <taxon>Pseudomonadati</taxon>
        <taxon>Bacteroidota</taxon>
        <taxon>Bacteroidia</taxon>
        <taxon>Bacteroidales</taxon>
        <taxon>Rikenellaceae</taxon>
        <taxon>Alistipes</taxon>
    </lineage>
</organism>
<keyword evidence="14 16" id="KW-0472">Membrane</keyword>
<dbReference type="eggNOG" id="COG2198">
    <property type="taxonomic scope" value="Bacteria"/>
</dbReference>
<dbReference type="Gene3D" id="3.30.565.10">
    <property type="entry name" value="Histidine kinase-like ATPase, C-terminal domain"/>
    <property type="match status" value="1"/>
</dbReference>
<dbReference type="Pfam" id="PF02518">
    <property type="entry name" value="HATPase_c"/>
    <property type="match status" value="1"/>
</dbReference>
<dbReference type="PANTHER" id="PTHR43047:SF72">
    <property type="entry name" value="OSMOSENSING HISTIDINE PROTEIN KINASE SLN1"/>
    <property type="match status" value="1"/>
</dbReference>
<keyword evidence="4" id="KW-1003">Cell membrane</keyword>
<evidence type="ECO:0000256" key="5">
    <source>
        <dbReference type="ARBA" id="ARBA00022519"/>
    </source>
</evidence>
<evidence type="ECO:0000256" key="1">
    <source>
        <dbReference type="ARBA" id="ARBA00000085"/>
    </source>
</evidence>
<keyword evidence="13" id="KW-0902">Two-component regulatory system</keyword>
<dbReference type="RefSeq" id="WP_087402842.1">
    <property type="nucleotide sequence ID" value="NZ_DAWDUM010000001.1"/>
</dbReference>
<dbReference type="FunFam" id="3.30.565.10:FF:000023">
    <property type="entry name" value="PAS domain-containing sensor histidine kinase"/>
    <property type="match status" value="1"/>
</dbReference>